<accession>A0A6J5RYL0</accession>
<evidence type="ECO:0000313" key="3">
    <source>
        <dbReference type="EMBL" id="CAB5228352.1"/>
    </source>
</evidence>
<gene>
    <name evidence="1" type="ORF">UFOVP1084_21</name>
    <name evidence="2" type="ORF">UFOVP1328_58</name>
    <name evidence="3" type="ORF">UFOVP1532_26</name>
</gene>
<organism evidence="2">
    <name type="scientific">uncultured Caudovirales phage</name>
    <dbReference type="NCBI Taxonomy" id="2100421"/>
    <lineage>
        <taxon>Viruses</taxon>
        <taxon>Duplodnaviria</taxon>
        <taxon>Heunggongvirae</taxon>
        <taxon>Uroviricota</taxon>
        <taxon>Caudoviricetes</taxon>
        <taxon>Peduoviridae</taxon>
        <taxon>Maltschvirus</taxon>
        <taxon>Maltschvirus maltsch</taxon>
    </lineage>
</organism>
<proteinExistence type="predicted"/>
<dbReference type="EMBL" id="LR797278">
    <property type="protein sequence ID" value="CAB4199557.1"/>
    <property type="molecule type" value="Genomic_DNA"/>
</dbReference>
<dbReference type="EMBL" id="LR798385">
    <property type="protein sequence ID" value="CAB5228352.1"/>
    <property type="molecule type" value="Genomic_DNA"/>
</dbReference>
<sequence length="96" mass="10836">MPIDYDPNAEYEPDRRTDTVILREWWEVSPGRELYLTVEIDHDHREVYVRAATTDSATPTADEVFYWGRVRNAPADIATGVAGIIAQSGEETPDSP</sequence>
<evidence type="ECO:0000313" key="2">
    <source>
        <dbReference type="EMBL" id="CAB4199557.1"/>
    </source>
</evidence>
<evidence type="ECO:0000313" key="1">
    <source>
        <dbReference type="EMBL" id="CAB4182846.1"/>
    </source>
</evidence>
<name>A0A6J5RYL0_9CAUD</name>
<protein>
    <submittedName>
        <fullName evidence="2">Uncharacterized protein</fullName>
    </submittedName>
</protein>
<reference evidence="2" key="1">
    <citation type="submission" date="2020-05" db="EMBL/GenBank/DDBJ databases">
        <authorList>
            <person name="Chiriac C."/>
            <person name="Salcher M."/>
            <person name="Ghai R."/>
            <person name="Kavagutti S V."/>
        </authorList>
    </citation>
    <scope>NUCLEOTIDE SEQUENCE</scope>
</reference>
<dbReference type="EMBL" id="LR797042">
    <property type="protein sequence ID" value="CAB4182846.1"/>
    <property type="molecule type" value="Genomic_DNA"/>
</dbReference>